<dbReference type="InterPro" id="IPR051494">
    <property type="entry name" value="BSD_domain-containing"/>
</dbReference>
<organism evidence="3 4">
    <name type="scientific">Cottoperca gobio</name>
    <name type="common">Frogmouth</name>
    <name type="synonym">Aphritis gobio</name>
    <dbReference type="NCBI Taxonomy" id="56716"/>
    <lineage>
        <taxon>Eukaryota</taxon>
        <taxon>Metazoa</taxon>
        <taxon>Chordata</taxon>
        <taxon>Craniata</taxon>
        <taxon>Vertebrata</taxon>
        <taxon>Euteleostomi</taxon>
        <taxon>Actinopterygii</taxon>
        <taxon>Neopterygii</taxon>
        <taxon>Teleostei</taxon>
        <taxon>Neoteleostei</taxon>
        <taxon>Acanthomorphata</taxon>
        <taxon>Eupercaria</taxon>
        <taxon>Perciformes</taxon>
        <taxon>Notothenioidei</taxon>
        <taxon>Bovichtidae</taxon>
        <taxon>Cottoperca</taxon>
    </lineage>
</organism>
<evidence type="ECO:0000259" key="2">
    <source>
        <dbReference type="PROSITE" id="PS50858"/>
    </source>
</evidence>
<feature type="compositionally biased region" description="Polar residues" evidence="1">
    <location>
        <begin position="372"/>
        <end position="391"/>
    </location>
</feature>
<dbReference type="CTD" id="55108"/>
<dbReference type="AlphaFoldDB" id="A0A6J2S1P6"/>
<gene>
    <name evidence="4" type="primary">bsdc1</name>
</gene>
<name>A0A6J2S1P6_COTGO</name>
<dbReference type="Gene3D" id="1.10.3970.10">
    <property type="entry name" value="BSD domain"/>
    <property type="match status" value="1"/>
</dbReference>
<reference evidence="4" key="1">
    <citation type="submission" date="2025-08" db="UniProtKB">
        <authorList>
            <consortium name="RefSeq"/>
        </authorList>
    </citation>
    <scope>IDENTIFICATION</scope>
</reference>
<dbReference type="SUPFAM" id="SSF140383">
    <property type="entry name" value="BSD domain-like"/>
    <property type="match status" value="1"/>
</dbReference>
<dbReference type="FunCoup" id="A0A6J2S1P6">
    <property type="interactions" value="429"/>
</dbReference>
<dbReference type="KEGG" id="cgob:115027784"/>
<dbReference type="InParanoid" id="A0A6J2S1P6"/>
<protein>
    <submittedName>
        <fullName evidence="4">BSD domain-containing protein 1</fullName>
    </submittedName>
</protein>
<evidence type="ECO:0000256" key="1">
    <source>
        <dbReference type="SAM" id="MobiDB-lite"/>
    </source>
</evidence>
<dbReference type="RefSeq" id="XP_029317133.1">
    <property type="nucleotide sequence ID" value="XM_029461273.1"/>
</dbReference>
<dbReference type="SMART" id="SM00751">
    <property type="entry name" value="BSD"/>
    <property type="match status" value="1"/>
</dbReference>
<feature type="compositionally biased region" description="Polar residues" evidence="1">
    <location>
        <begin position="274"/>
        <end position="284"/>
    </location>
</feature>
<dbReference type="GeneID" id="115027784"/>
<keyword evidence="3" id="KW-1185">Reference proteome</keyword>
<dbReference type="Pfam" id="PF03909">
    <property type="entry name" value="BSD"/>
    <property type="match status" value="1"/>
</dbReference>
<feature type="domain" description="BSD" evidence="2">
    <location>
        <begin position="144"/>
        <end position="196"/>
    </location>
</feature>
<dbReference type="PANTHER" id="PTHR16019:SF5">
    <property type="entry name" value="BSD DOMAIN-CONTAINING PROTEIN 1"/>
    <property type="match status" value="1"/>
</dbReference>
<sequence>MAEGEGWWGGWLQQSFQVVKDKSSEALEFIKRDLTEFSTVVQHDTTCSIVATATAVRNKLAVEGSSETSEKVKKSLSSFLGVITDTLAPPPDKTIDCDVITLVATASGTTEIYDSSKARLYSLQADPATYCNEPDGPPEQFDNWLSSFSLEDKKGEISEHLVNSPSIRALYTKMVPAAVAHSEFWQRYYYRVFQLDQEEARRVALKQRAEQTTHTETLGWEEEEEDDFLGATSSSQLNFASPLDNSSTSTSTSPTGATPLSPVLSPSEERDATLSVSSDSVSLPTQVEVCPQPVVRKLAEKLTEASLEDVADKTQEEQRPGRSDLPLEAQVEAVTQPEVNVDGASVRASVLTTKPEAAKEDGPQDLRVFELNSDSGKSTPSNNGKKGSSTDVSEDWEKDFDLDMTEEEVQMALSKIEASGEMDEDWENWE</sequence>
<dbReference type="InterPro" id="IPR005607">
    <property type="entry name" value="BSD_dom"/>
</dbReference>
<dbReference type="Proteomes" id="UP000504630">
    <property type="component" value="Chromosome 22"/>
</dbReference>
<dbReference type="PANTHER" id="PTHR16019">
    <property type="entry name" value="SYNAPSE-ASSOCIATED PROTEIN"/>
    <property type="match status" value="1"/>
</dbReference>
<feature type="compositionally biased region" description="Basic and acidic residues" evidence="1">
    <location>
        <begin position="356"/>
        <end position="368"/>
    </location>
</feature>
<proteinExistence type="predicted"/>
<dbReference type="OrthoDB" id="73788at2759"/>
<feature type="region of interest" description="Disordered" evidence="1">
    <location>
        <begin position="209"/>
        <end position="284"/>
    </location>
</feature>
<accession>A0A6J2S1P6</accession>
<evidence type="ECO:0000313" key="4">
    <source>
        <dbReference type="RefSeq" id="XP_029317133.1"/>
    </source>
</evidence>
<feature type="compositionally biased region" description="Acidic residues" evidence="1">
    <location>
        <begin position="392"/>
        <end position="404"/>
    </location>
</feature>
<dbReference type="GO" id="GO:0005737">
    <property type="term" value="C:cytoplasm"/>
    <property type="evidence" value="ECO:0007669"/>
    <property type="project" value="TreeGrafter"/>
</dbReference>
<feature type="compositionally biased region" description="Acidic residues" evidence="1">
    <location>
        <begin position="219"/>
        <end position="228"/>
    </location>
</feature>
<feature type="region of interest" description="Disordered" evidence="1">
    <location>
        <begin position="352"/>
        <end position="404"/>
    </location>
</feature>
<dbReference type="PROSITE" id="PS50858">
    <property type="entry name" value="BSD"/>
    <property type="match status" value="1"/>
</dbReference>
<feature type="region of interest" description="Disordered" evidence="1">
    <location>
        <begin position="307"/>
        <end position="340"/>
    </location>
</feature>
<feature type="compositionally biased region" description="Basic and acidic residues" evidence="1">
    <location>
        <begin position="310"/>
        <end position="322"/>
    </location>
</feature>
<dbReference type="InterPro" id="IPR035925">
    <property type="entry name" value="BSD_dom_sf"/>
</dbReference>
<feature type="compositionally biased region" description="Low complexity" evidence="1">
    <location>
        <begin position="241"/>
        <end position="262"/>
    </location>
</feature>
<evidence type="ECO:0000313" key="3">
    <source>
        <dbReference type="Proteomes" id="UP000504630"/>
    </source>
</evidence>